<sequence length="56" mass="6191">MHICIHILVHPYPSDSIKLSLFTTHASAPSPPPPSISPSVTRLFQTRCGFLEHILV</sequence>
<reference evidence="1 2" key="1">
    <citation type="submission" date="2019-07" db="EMBL/GenBank/DDBJ databases">
        <authorList>
            <person name="Jastrzebski P J."/>
            <person name="Paukszto L."/>
            <person name="Jastrzebski P J."/>
        </authorList>
    </citation>
    <scope>NUCLEOTIDE SEQUENCE [LARGE SCALE GENOMIC DNA]</scope>
    <source>
        <strain evidence="1 2">WMS-il1</strain>
    </source>
</reference>
<gene>
    <name evidence="1" type="ORF">WMSIL1_LOCUS14427</name>
</gene>
<organism evidence="1 2">
    <name type="scientific">Hymenolepis diminuta</name>
    <name type="common">Rat tapeworm</name>
    <dbReference type="NCBI Taxonomy" id="6216"/>
    <lineage>
        <taxon>Eukaryota</taxon>
        <taxon>Metazoa</taxon>
        <taxon>Spiralia</taxon>
        <taxon>Lophotrochozoa</taxon>
        <taxon>Platyhelminthes</taxon>
        <taxon>Cestoda</taxon>
        <taxon>Eucestoda</taxon>
        <taxon>Cyclophyllidea</taxon>
        <taxon>Hymenolepididae</taxon>
        <taxon>Hymenolepis</taxon>
    </lineage>
</organism>
<evidence type="ECO:0000313" key="1">
    <source>
        <dbReference type="EMBL" id="VUZ56862.1"/>
    </source>
</evidence>
<protein>
    <submittedName>
        <fullName evidence="1">Uncharacterized protein</fullName>
    </submittedName>
</protein>
<keyword evidence="2" id="KW-1185">Reference proteome</keyword>
<name>A0A564ZBW4_HYMDI</name>
<dbReference type="AlphaFoldDB" id="A0A564ZBW4"/>
<evidence type="ECO:0000313" key="2">
    <source>
        <dbReference type="Proteomes" id="UP000321570"/>
    </source>
</evidence>
<dbReference type="Proteomes" id="UP000321570">
    <property type="component" value="Unassembled WGS sequence"/>
</dbReference>
<accession>A0A564ZBW4</accession>
<proteinExistence type="predicted"/>
<dbReference type="EMBL" id="CABIJS010000708">
    <property type="protein sequence ID" value="VUZ56862.1"/>
    <property type="molecule type" value="Genomic_DNA"/>
</dbReference>